<dbReference type="SMART" id="SM00326">
    <property type="entry name" value="SH3"/>
    <property type="match status" value="1"/>
</dbReference>
<protein>
    <recommendedName>
        <fullName evidence="11">Peroxisomal membrane protein PEX13</fullName>
    </recommendedName>
    <alternativeName>
        <fullName evidence="10">Peroxin-13</fullName>
    </alternativeName>
</protein>
<keyword evidence="9" id="KW-0576">Peroxisome</keyword>
<evidence type="ECO:0000313" key="18">
    <source>
        <dbReference type="Proteomes" id="UP001153620"/>
    </source>
</evidence>
<evidence type="ECO:0000259" key="16">
    <source>
        <dbReference type="PROSITE" id="PS50002"/>
    </source>
</evidence>
<keyword evidence="18" id="KW-1185">Reference proteome</keyword>
<dbReference type="InterPro" id="IPR035463">
    <property type="entry name" value="Pex13"/>
</dbReference>
<keyword evidence="2 13" id="KW-0728">SH3 domain</keyword>
<keyword evidence="6 15" id="KW-1133">Transmembrane helix</keyword>
<keyword evidence="3" id="KW-0813">Transport</keyword>
<dbReference type="Proteomes" id="UP001153620">
    <property type="component" value="Chromosome 1"/>
</dbReference>
<evidence type="ECO:0000256" key="15">
    <source>
        <dbReference type="SAM" id="Phobius"/>
    </source>
</evidence>
<keyword evidence="5" id="KW-0653">Protein transport</keyword>
<feature type="transmembrane region" description="Helical" evidence="15">
    <location>
        <begin position="179"/>
        <end position="197"/>
    </location>
</feature>
<dbReference type="EMBL" id="OU895877">
    <property type="protein sequence ID" value="CAG9798814.1"/>
    <property type="molecule type" value="Genomic_DNA"/>
</dbReference>
<evidence type="ECO:0000256" key="4">
    <source>
        <dbReference type="ARBA" id="ARBA00022692"/>
    </source>
</evidence>
<evidence type="ECO:0000256" key="14">
    <source>
        <dbReference type="SAM" id="MobiDB-lite"/>
    </source>
</evidence>
<dbReference type="InterPro" id="IPR007223">
    <property type="entry name" value="Peroxin-13_N"/>
</dbReference>
<dbReference type="Gene3D" id="2.30.30.40">
    <property type="entry name" value="SH3 Domains"/>
    <property type="match status" value="1"/>
</dbReference>
<dbReference type="PANTHER" id="PTHR19332">
    <property type="entry name" value="PEROXISOMAL MEMBRANE PROTEIN PEX13"/>
    <property type="match status" value="1"/>
</dbReference>
<comment type="similarity">
    <text evidence="1">Belongs to the peroxin-13 family.</text>
</comment>
<keyword evidence="7" id="KW-0811">Translocation</keyword>
<name>A0A9N9WP78_9DIPT</name>
<evidence type="ECO:0000256" key="10">
    <source>
        <dbReference type="ARBA" id="ARBA00029693"/>
    </source>
</evidence>
<evidence type="ECO:0000256" key="7">
    <source>
        <dbReference type="ARBA" id="ARBA00023010"/>
    </source>
</evidence>
<evidence type="ECO:0000256" key="8">
    <source>
        <dbReference type="ARBA" id="ARBA00023136"/>
    </source>
</evidence>
<evidence type="ECO:0000313" key="17">
    <source>
        <dbReference type="EMBL" id="CAG9798814.1"/>
    </source>
</evidence>
<evidence type="ECO:0000256" key="5">
    <source>
        <dbReference type="ARBA" id="ARBA00022927"/>
    </source>
</evidence>
<comment type="subcellular location">
    <subcellularLocation>
        <location evidence="12">Peroxisome membrane</location>
    </subcellularLocation>
</comment>
<dbReference type="PROSITE" id="PS50002">
    <property type="entry name" value="SH3"/>
    <property type="match status" value="1"/>
</dbReference>
<keyword evidence="4 15" id="KW-0812">Transmembrane</keyword>
<feature type="domain" description="SH3" evidence="16">
    <location>
        <begin position="281"/>
        <end position="349"/>
    </location>
</feature>
<gene>
    <name evidence="17" type="ORF">CHIRRI_LOCUS1792</name>
</gene>
<dbReference type="PANTHER" id="PTHR19332:SF1">
    <property type="entry name" value="PEROXISOMAL MEMBRANE PROTEIN PEX13"/>
    <property type="match status" value="1"/>
</dbReference>
<dbReference type="GO" id="GO:0016560">
    <property type="term" value="P:protein import into peroxisome matrix, docking"/>
    <property type="evidence" value="ECO:0007669"/>
    <property type="project" value="InterPro"/>
</dbReference>
<sequence length="407" mass="44968">MTLNSSSSSPMISNYAPVNYRHQTNGDVFGGQYPIQTPQGIIHTTQQSQLAPPLPPRPNSLFQTSSSAYGSPYGNNFGYGSFGNGYGSFGMGGYNSFNSFGYGGGFGRPQYGGGNPLDPEMRFIQMAEESSRSTFQSIESVVSTIGNIATMLDSTYFALTSSFRAILGLAANFSHLRGFFGRFFSTFAIFRSIIWIYKKLLYMIGLSKINPSTQINLSEAFKDAEKVQSNDFFNASQQNSSGLAMVLFLTFIFTAPYLIMKLFGSLMNSTDDQSKNPASWINPIEAVVLYNFNSDQPSELSVKAGQIVRIAPKEVQQLNRLLSTNWLLATVDGNNVGLVPVNYIKRNDLNQVPTNNVFNRDITSIQNQINQQQEQSTQELPQELPTAIKDDKTIKPPESTDKIENIC</sequence>
<evidence type="ECO:0000256" key="1">
    <source>
        <dbReference type="ARBA" id="ARBA00006033"/>
    </source>
</evidence>
<evidence type="ECO:0000256" key="2">
    <source>
        <dbReference type="ARBA" id="ARBA00022443"/>
    </source>
</evidence>
<dbReference type="InterPro" id="IPR001452">
    <property type="entry name" value="SH3_domain"/>
</dbReference>
<dbReference type="Pfam" id="PF07653">
    <property type="entry name" value="SH3_2"/>
    <property type="match status" value="1"/>
</dbReference>
<evidence type="ECO:0000256" key="9">
    <source>
        <dbReference type="ARBA" id="ARBA00023140"/>
    </source>
</evidence>
<feature type="region of interest" description="Disordered" evidence="14">
    <location>
        <begin position="373"/>
        <end position="407"/>
    </location>
</feature>
<dbReference type="InterPro" id="IPR036028">
    <property type="entry name" value="SH3-like_dom_sf"/>
</dbReference>
<evidence type="ECO:0000256" key="6">
    <source>
        <dbReference type="ARBA" id="ARBA00022989"/>
    </source>
</evidence>
<reference evidence="17" key="1">
    <citation type="submission" date="2022-01" db="EMBL/GenBank/DDBJ databases">
        <authorList>
            <person name="King R."/>
        </authorList>
    </citation>
    <scope>NUCLEOTIDE SEQUENCE</scope>
</reference>
<organism evidence="17 18">
    <name type="scientific">Chironomus riparius</name>
    <dbReference type="NCBI Taxonomy" id="315576"/>
    <lineage>
        <taxon>Eukaryota</taxon>
        <taxon>Metazoa</taxon>
        <taxon>Ecdysozoa</taxon>
        <taxon>Arthropoda</taxon>
        <taxon>Hexapoda</taxon>
        <taxon>Insecta</taxon>
        <taxon>Pterygota</taxon>
        <taxon>Neoptera</taxon>
        <taxon>Endopterygota</taxon>
        <taxon>Diptera</taxon>
        <taxon>Nematocera</taxon>
        <taxon>Chironomoidea</taxon>
        <taxon>Chironomidae</taxon>
        <taxon>Chironominae</taxon>
        <taxon>Chironomus</taxon>
    </lineage>
</organism>
<dbReference type="GO" id="GO:0005778">
    <property type="term" value="C:peroxisomal membrane"/>
    <property type="evidence" value="ECO:0007669"/>
    <property type="project" value="UniProtKB-SubCell"/>
</dbReference>
<accession>A0A9N9WP78</accession>
<evidence type="ECO:0000256" key="12">
    <source>
        <dbReference type="ARBA" id="ARBA00046271"/>
    </source>
</evidence>
<dbReference type="OrthoDB" id="10037838at2759"/>
<dbReference type="GO" id="GO:1990429">
    <property type="term" value="C:peroxisomal importomer complex"/>
    <property type="evidence" value="ECO:0007669"/>
    <property type="project" value="TreeGrafter"/>
</dbReference>
<dbReference type="AlphaFoldDB" id="A0A9N9WP78"/>
<evidence type="ECO:0000256" key="11">
    <source>
        <dbReference type="ARBA" id="ARBA00034535"/>
    </source>
</evidence>
<evidence type="ECO:0000256" key="13">
    <source>
        <dbReference type="PROSITE-ProRule" id="PRU00192"/>
    </source>
</evidence>
<feature type="compositionally biased region" description="Low complexity" evidence="14">
    <location>
        <begin position="373"/>
        <end position="385"/>
    </location>
</feature>
<feature type="compositionally biased region" description="Basic and acidic residues" evidence="14">
    <location>
        <begin position="388"/>
        <end position="407"/>
    </location>
</feature>
<dbReference type="CDD" id="cd11864">
    <property type="entry name" value="SH3_PEX13_eumet"/>
    <property type="match status" value="1"/>
</dbReference>
<dbReference type="SUPFAM" id="SSF50044">
    <property type="entry name" value="SH3-domain"/>
    <property type="match status" value="1"/>
</dbReference>
<proteinExistence type="inferred from homology"/>
<dbReference type="Pfam" id="PF04088">
    <property type="entry name" value="Peroxin-13_N"/>
    <property type="match status" value="1"/>
</dbReference>
<keyword evidence="8 15" id="KW-0472">Membrane</keyword>
<feature type="transmembrane region" description="Helical" evidence="15">
    <location>
        <begin position="242"/>
        <end position="260"/>
    </location>
</feature>
<evidence type="ECO:0000256" key="3">
    <source>
        <dbReference type="ARBA" id="ARBA00022448"/>
    </source>
</evidence>
<reference evidence="17" key="2">
    <citation type="submission" date="2022-10" db="EMBL/GenBank/DDBJ databases">
        <authorList>
            <consortium name="ENA_rothamsted_submissions"/>
            <consortium name="culmorum"/>
            <person name="King R."/>
        </authorList>
    </citation>
    <scope>NUCLEOTIDE SEQUENCE</scope>
</reference>